<evidence type="ECO:0000313" key="1">
    <source>
        <dbReference type="EMBL" id="GGC29480.1"/>
    </source>
</evidence>
<dbReference type="SUPFAM" id="SSF53474">
    <property type="entry name" value="alpha/beta-Hydrolases"/>
    <property type="match status" value="1"/>
</dbReference>
<comment type="caution">
    <text evidence="1">The sequence shown here is derived from an EMBL/GenBank/DDBJ whole genome shotgun (WGS) entry which is preliminary data.</text>
</comment>
<reference evidence="2" key="1">
    <citation type="journal article" date="2019" name="Int. J. Syst. Evol. Microbiol.">
        <title>The Global Catalogue of Microorganisms (GCM) 10K type strain sequencing project: providing services to taxonomists for standard genome sequencing and annotation.</title>
        <authorList>
            <consortium name="The Broad Institute Genomics Platform"/>
            <consortium name="The Broad Institute Genome Sequencing Center for Infectious Disease"/>
            <person name="Wu L."/>
            <person name="Ma J."/>
        </authorList>
    </citation>
    <scope>NUCLEOTIDE SEQUENCE [LARGE SCALE GENOMIC DNA]</scope>
    <source>
        <strain evidence="2">CGMCC 1.15342</strain>
    </source>
</reference>
<sequence>MESCEWTSRSKDQPKNTDMEIYIPVEKSKLYARVVGNPEGSLVINLHGGPGAFSGFDREFNRDFLEDDYLFVYLDQRGGGWKMSQRATRSCTSFRTLPIT</sequence>
<proteinExistence type="predicted"/>
<name>A0ABQ1LTB5_9SPHI</name>
<keyword evidence="2" id="KW-1185">Reference proteome</keyword>
<accession>A0ABQ1LTB5</accession>
<evidence type="ECO:0000313" key="2">
    <source>
        <dbReference type="Proteomes" id="UP000597338"/>
    </source>
</evidence>
<dbReference type="EMBL" id="BMIK01000006">
    <property type="protein sequence ID" value="GGC29480.1"/>
    <property type="molecule type" value="Genomic_DNA"/>
</dbReference>
<gene>
    <name evidence="1" type="ORF">GCM10011386_21860</name>
</gene>
<protein>
    <recommendedName>
        <fullName evidence="3">Alpha/beta hydrolase family protein</fullName>
    </recommendedName>
</protein>
<dbReference type="Proteomes" id="UP000597338">
    <property type="component" value="Unassembled WGS sequence"/>
</dbReference>
<organism evidence="1 2">
    <name type="scientific">Parapedobacter defluvii</name>
    <dbReference type="NCBI Taxonomy" id="2045106"/>
    <lineage>
        <taxon>Bacteria</taxon>
        <taxon>Pseudomonadati</taxon>
        <taxon>Bacteroidota</taxon>
        <taxon>Sphingobacteriia</taxon>
        <taxon>Sphingobacteriales</taxon>
        <taxon>Sphingobacteriaceae</taxon>
        <taxon>Parapedobacter</taxon>
    </lineage>
</organism>
<dbReference type="Gene3D" id="3.40.50.1820">
    <property type="entry name" value="alpha/beta hydrolase"/>
    <property type="match status" value="1"/>
</dbReference>
<dbReference type="InterPro" id="IPR029058">
    <property type="entry name" value="AB_hydrolase_fold"/>
</dbReference>
<evidence type="ECO:0008006" key="3">
    <source>
        <dbReference type="Google" id="ProtNLM"/>
    </source>
</evidence>